<dbReference type="InterPro" id="IPR002491">
    <property type="entry name" value="ABC_transptr_periplasmic_BD"/>
</dbReference>
<dbReference type="EMBL" id="AGEI01000011">
    <property type="protein sequence ID" value="EHR35696.1"/>
    <property type="molecule type" value="Genomic_DNA"/>
</dbReference>
<feature type="region of interest" description="Disordered" evidence="2">
    <location>
        <begin position="24"/>
        <end position="43"/>
    </location>
</feature>
<dbReference type="PATRIC" id="fig|883114.3.peg.381"/>
<dbReference type="InterPro" id="IPR050902">
    <property type="entry name" value="ABC_Transporter_SBP"/>
</dbReference>
<evidence type="ECO:0000259" key="4">
    <source>
        <dbReference type="PROSITE" id="PS50983"/>
    </source>
</evidence>
<comment type="similarity">
    <text evidence="1">Belongs to the bacterial solute-binding protein 8 family.</text>
</comment>
<dbReference type="STRING" id="883114.HMPREF9709_00387"/>
<evidence type="ECO:0000256" key="2">
    <source>
        <dbReference type="SAM" id="MobiDB-lite"/>
    </source>
</evidence>
<dbReference type="PANTHER" id="PTHR30535:SF36">
    <property type="entry name" value="HIGH-AFFINITY HEME UPTAKE SYSTEM PROTEIN ISDE"/>
    <property type="match status" value="1"/>
</dbReference>
<dbReference type="Gene3D" id="3.40.50.1980">
    <property type="entry name" value="Nitrogenase molybdenum iron protein domain"/>
    <property type="match status" value="2"/>
</dbReference>
<evidence type="ECO:0000256" key="1">
    <source>
        <dbReference type="ARBA" id="ARBA00008814"/>
    </source>
</evidence>
<sequence length="324" mass="36505">MKKIIYSLMLVLVLMLTACGQKKENTKTDTNETKKESVKEESKIDVNVTEAKETKNEDDVKTFSDKKIVAGSKTVAEYLSLFNQKLVGIAKQKHLPEIYKDVTQVGSPRKLNLEIIISLKPDLVVANETSKKDIEKTLSAQKIETFYLDGSNYNSVFENIKLVGEKLGQKEKSETIIKDLKSKEKELIEKAAPLKGKKVAMLFGTGDNFQLMTENTYIGDLLKLIGVENIAKDSTGENNKYLPYSLENIVSANPDYILTLAHGNREQAEKIFASEFEKDLWKNLTAIKENRLIHLDDDKYPVTGNIHVMETLEGLINLLLENSN</sequence>
<dbReference type="RefSeq" id="WP_005397442.1">
    <property type="nucleotide sequence ID" value="NZ_JH601088.1"/>
</dbReference>
<dbReference type="AlphaFoldDB" id="H3NM26"/>
<dbReference type="Proteomes" id="UP000004191">
    <property type="component" value="Unassembled WGS sequence"/>
</dbReference>
<protein>
    <recommendedName>
        <fullName evidence="4">Fe/B12 periplasmic-binding domain-containing protein</fullName>
    </recommendedName>
</protein>
<evidence type="ECO:0000313" key="5">
    <source>
        <dbReference type="EMBL" id="EHR35696.1"/>
    </source>
</evidence>
<keyword evidence="6" id="KW-1185">Reference proteome</keyword>
<dbReference type="eggNOG" id="COG0614">
    <property type="taxonomic scope" value="Bacteria"/>
</dbReference>
<gene>
    <name evidence="5" type="ORF">HMPREF9709_00387</name>
</gene>
<feature type="domain" description="Fe/B12 periplasmic-binding" evidence="4">
    <location>
        <begin position="67"/>
        <end position="323"/>
    </location>
</feature>
<evidence type="ECO:0000256" key="3">
    <source>
        <dbReference type="SAM" id="SignalP"/>
    </source>
</evidence>
<dbReference type="SUPFAM" id="SSF53807">
    <property type="entry name" value="Helical backbone' metal receptor"/>
    <property type="match status" value="1"/>
</dbReference>
<evidence type="ECO:0000313" key="6">
    <source>
        <dbReference type="Proteomes" id="UP000004191"/>
    </source>
</evidence>
<dbReference type="PROSITE" id="PS51257">
    <property type="entry name" value="PROKAR_LIPOPROTEIN"/>
    <property type="match status" value="1"/>
</dbReference>
<dbReference type="Pfam" id="PF01497">
    <property type="entry name" value="Peripla_BP_2"/>
    <property type="match status" value="1"/>
</dbReference>
<dbReference type="GeneID" id="96998395"/>
<name>H3NM26_9FIRM</name>
<dbReference type="PANTHER" id="PTHR30535">
    <property type="entry name" value="VITAMIN B12-BINDING PROTEIN"/>
    <property type="match status" value="1"/>
</dbReference>
<feature type="signal peptide" evidence="3">
    <location>
        <begin position="1"/>
        <end position="20"/>
    </location>
</feature>
<dbReference type="PROSITE" id="PS50983">
    <property type="entry name" value="FE_B12_PBP"/>
    <property type="match status" value="1"/>
</dbReference>
<accession>H3NM26</accession>
<comment type="caution">
    <text evidence="5">The sequence shown here is derived from an EMBL/GenBank/DDBJ whole genome shotgun (WGS) entry which is preliminary data.</text>
</comment>
<dbReference type="HOGENOM" id="CLU_038034_2_3_9"/>
<dbReference type="GO" id="GO:0071281">
    <property type="term" value="P:cellular response to iron ion"/>
    <property type="evidence" value="ECO:0007669"/>
    <property type="project" value="TreeGrafter"/>
</dbReference>
<feature type="chain" id="PRO_5038936350" description="Fe/B12 periplasmic-binding domain-containing protein" evidence="3">
    <location>
        <begin position="21"/>
        <end position="324"/>
    </location>
</feature>
<keyword evidence="3" id="KW-0732">Signal</keyword>
<reference evidence="5 6" key="1">
    <citation type="submission" date="2012-01" db="EMBL/GenBank/DDBJ databases">
        <title>The Genome Sequence of Helcococcus kunzii ATCC 51366.</title>
        <authorList>
            <consortium name="The Broad Institute Genome Sequencing Platform"/>
            <person name="Earl A."/>
            <person name="Ward D."/>
            <person name="Feldgarden M."/>
            <person name="Gevers D."/>
            <person name="Huys G."/>
            <person name="Young S.K."/>
            <person name="Zeng Q."/>
            <person name="Gargeya S."/>
            <person name="Fitzgerald M."/>
            <person name="Haas B."/>
            <person name="Abouelleil A."/>
            <person name="Alvarado L."/>
            <person name="Arachchi H.M."/>
            <person name="Berlin A."/>
            <person name="Chapman S.B."/>
            <person name="Gearin G."/>
            <person name="Goldberg J."/>
            <person name="Griggs A."/>
            <person name="Gujja S."/>
            <person name="Hansen M."/>
            <person name="Heiman D."/>
            <person name="Howarth C."/>
            <person name="Larimer J."/>
            <person name="Lui A."/>
            <person name="MacDonald P.J.P."/>
            <person name="McCowen C."/>
            <person name="Montmayeur A."/>
            <person name="Murphy C."/>
            <person name="Neiman D."/>
            <person name="Pearson M."/>
            <person name="Priest M."/>
            <person name="Roberts A."/>
            <person name="Saif S."/>
            <person name="Shea T."/>
            <person name="Sisk P."/>
            <person name="Stolte C."/>
            <person name="Sykes S."/>
            <person name="Wortman J."/>
            <person name="Nusbaum C."/>
            <person name="Birren B."/>
        </authorList>
    </citation>
    <scope>NUCLEOTIDE SEQUENCE [LARGE SCALE GENOMIC DNA]</scope>
    <source>
        <strain evidence="5 6">ATCC 51366</strain>
    </source>
</reference>
<organism evidence="5 6">
    <name type="scientific">Helcococcus kunzii ATCC 51366</name>
    <dbReference type="NCBI Taxonomy" id="883114"/>
    <lineage>
        <taxon>Bacteria</taxon>
        <taxon>Bacillati</taxon>
        <taxon>Bacillota</taxon>
        <taxon>Tissierellia</taxon>
        <taxon>Tissierellales</taxon>
        <taxon>Peptoniphilaceae</taxon>
        <taxon>Helcococcus</taxon>
    </lineage>
</organism>
<proteinExistence type="inferred from homology"/>